<name>A0A9D6V2U3_9BACT</name>
<protein>
    <submittedName>
        <fullName evidence="2">5'-nucleotidase C-terminal domain-containing protein</fullName>
    </submittedName>
</protein>
<dbReference type="Pfam" id="PF02872">
    <property type="entry name" value="5_nucleotid_C"/>
    <property type="match status" value="1"/>
</dbReference>
<proteinExistence type="predicted"/>
<feature type="domain" description="5'-Nucleotidase C-terminal" evidence="1">
    <location>
        <begin position="55"/>
        <end position="187"/>
    </location>
</feature>
<dbReference type="SUPFAM" id="SSF55816">
    <property type="entry name" value="5'-nucleotidase (syn. UDP-sugar hydrolase), C-terminal domain"/>
    <property type="match status" value="1"/>
</dbReference>
<dbReference type="PANTHER" id="PTHR11575">
    <property type="entry name" value="5'-NUCLEOTIDASE-RELATED"/>
    <property type="match status" value="1"/>
</dbReference>
<accession>A0A9D6V2U3</accession>
<evidence type="ECO:0000259" key="1">
    <source>
        <dbReference type="Pfam" id="PF02872"/>
    </source>
</evidence>
<dbReference type="GO" id="GO:0016787">
    <property type="term" value="F:hydrolase activity"/>
    <property type="evidence" value="ECO:0007669"/>
    <property type="project" value="InterPro"/>
</dbReference>
<dbReference type="AlphaFoldDB" id="A0A9D6V2U3"/>
<evidence type="ECO:0000313" key="3">
    <source>
        <dbReference type="Proteomes" id="UP000807825"/>
    </source>
</evidence>
<dbReference type="GO" id="GO:0030288">
    <property type="term" value="C:outer membrane-bounded periplasmic space"/>
    <property type="evidence" value="ECO:0007669"/>
    <property type="project" value="TreeGrafter"/>
</dbReference>
<feature type="non-terminal residue" evidence="2">
    <location>
        <position position="1"/>
    </location>
</feature>
<dbReference type="InterPro" id="IPR006179">
    <property type="entry name" value="5_nucleotidase/apyrase"/>
</dbReference>
<dbReference type="EMBL" id="JACRDE010000342">
    <property type="protein sequence ID" value="MBI5250412.1"/>
    <property type="molecule type" value="Genomic_DNA"/>
</dbReference>
<comment type="caution">
    <text evidence="2">The sequence shown here is derived from an EMBL/GenBank/DDBJ whole genome shotgun (WGS) entry which is preliminary data.</text>
</comment>
<gene>
    <name evidence="2" type="ORF">HY912_13040</name>
</gene>
<dbReference type="InterPro" id="IPR036907">
    <property type="entry name" value="5'-Nucleotdase_C_sf"/>
</dbReference>
<dbReference type="Gene3D" id="3.90.780.10">
    <property type="entry name" value="5'-Nucleotidase, C-terminal domain"/>
    <property type="match status" value="1"/>
</dbReference>
<sequence length="223" mass="24392">FVKHNGELVYLGPDVKEDPQIAAVIGGYEKEMGPELQRIIGKTEIFLDGGRYSIRSGKDTNLGRLITHLMANYAKSDAAVINGGGIRESIKEGDITMSDVFTVLPFSNIVVKMDLTGEDLQKVLQFSHDLEPGSGGKLQTFGIVYSADNGRVTIESVHGKKIDSSAVYSLATNDFLAAGGDGYTILKDRGKNCYNYAEQVSDLLIDFVKHNPVITQYLIDRLK</sequence>
<dbReference type="GO" id="GO:0009166">
    <property type="term" value="P:nucleotide catabolic process"/>
    <property type="evidence" value="ECO:0007669"/>
    <property type="project" value="InterPro"/>
</dbReference>
<dbReference type="InterPro" id="IPR008334">
    <property type="entry name" value="5'-Nucleotdase_C"/>
</dbReference>
<organism evidence="2 3">
    <name type="scientific">Desulfomonile tiedjei</name>
    <dbReference type="NCBI Taxonomy" id="2358"/>
    <lineage>
        <taxon>Bacteria</taxon>
        <taxon>Pseudomonadati</taxon>
        <taxon>Thermodesulfobacteriota</taxon>
        <taxon>Desulfomonilia</taxon>
        <taxon>Desulfomonilales</taxon>
        <taxon>Desulfomonilaceae</taxon>
        <taxon>Desulfomonile</taxon>
    </lineage>
</organism>
<dbReference type="PRINTS" id="PR01607">
    <property type="entry name" value="APYRASEFAMLY"/>
</dbReference>
<dbReference type="PANTHER" id="PTHR11575:SF24">
    <property type="entry name" value="5'-NUCLEOTIDASE"/>
    <property type="match status" value="1"/>
</dbReference>
<evidence type="ECO:0000313" key="2">
    <source>
        <dbReference type="EMBL" id="MBI5250412.1"/>
    </source>
</evidence>
<reference evidence="2" key="1">
    <citation type="submission" date="2020-07" db="EMBL/GenBank/DDBJ databases">
        <title>Huge and variable diversity of episymbiotic CPR bacteria and DPANN archaea in groundwater ecosystems.</title>
        <authorList>
            <person name="He C.Y."/>
            <person name="Keren R."/>
            <person name="Whittaker M."/>
            <person name="Farag I.F."/>
            <person name="Doudna J."/>
            <person name="Cate J.H.D."/>
            <person name="Banfield J.F."/>
        </authorList>
    </citation>
    <scope>NUCLEOTIDE SEQUENCE</scope>
    <source>
        <strain evidence="2">NC_groundwater_1664_Pr3_B-0.1um_52_9</strain>
    </source>
</reference>
<dbReference type="Proteomes" id="UP000807825">
    <property type="component" value="Unassembled WGS sequence"/>
</dbReference>